<sequence>MTVTPRYGVDYIADIERLNDFASSDRHDWALAGNGEEAWRVRLRHSVSALRDAFFAHVAASESPGGLYREVCETSPRLARRVAELRRDSARIGSAINLLLVRSAHARPDWVRRWCADLAAQLTRHREEGADLLHQAYFSDLGGET</sequence>
<comment type="caution">
    <text evidence="1">The sequence shown here is derived from an EMBL/GenBank/DDBJ whole genome shotgun (WGS) entry which is preliminary data.</text>
</comment>
<proteinExistence type="predicted"/>
<organism evidence="1 2">
    <name type="scientific">Actinorhabdospora filicis</name>
    <dbReference type="NCBI Taxonomy" id="1785913"/>
    <lineage>
        <taxon>Bacteria</taxon>
        <taxon>Bacillati</taxon>
        <taxon>Actinomycetota</taxon>
        <taxon>Actinomycetes</taxon>
        <taxon>Micromonosporales</taxon>
        <taxon>Micromonosporaceae</taxon>
        <taxon>Actinorhabdospora</taxon>
    </lineage>
</organism>
<reference evidence="1" key="1">
    <citation type="submission" date="2023-03" db="EMBL/GenBank/DDBJ databases">
        <title>Actinorhabdospora filicis NBRC 111898.</title>
        <authorList>
            <person name="Ichikawa N."/>
            <person name="Sato H."/>
            <person name="Tonouchi N."/>
        </authorList>
    </citation>
    <scope>NUCLEOTIDE SEQUENCE</scope>
    <source>
        <strain evidence="1">NBRC 111898</strain>
    </source>
</reference>
<evidence type="ECO:0000313" key="2">
    <source>
        <dbReference type="Proteomes" id="UP001165079"/>
    </source>
</evidence>
<dbReference type="AlphaFoldDB" id="A0A9W6W886"/>
<dbReference type="EMBL" id="BSTX01000001">
    <property type="protein sequence ID" value="GLZ76221.1"/>
    <property type="molecule type" value="Genomic_DNA"/>
</dbReference>
<dbReference type="Proteomes" id="UP001165079">
    <property type="component" value="Unassembled WGS sequence"/>
</dbReference>
<evidence type="ECO:0000313" key="1">
    <source>
        <dbReference type="EMBL" id="GLZ76221.1"/>
    </source>
</evidence>
<name>A0A9W6W886_9ACTN</name>
<dbReference type="RefSeq" id="WP_285661405.1">
    <property type="nucleotide sequence ID" value="NZ_BSTX01000001.1"/>
</dbReference>
<gene>
    <name evidence="1" type="ORF">Afil01_10280</name>
</gene>
<protein>
    <submittedName>
        <fullName evidence="1">Uncharacterized protein</fullName>
    </submittedName>
</protein>
<keyword evidence="2" id="KW-1185">Reference proteome</keyword>
<accession>A0A9W6W886</accession>